<name>A0ABP8CXT5_9ACTN</name>
<dbReference type="Proteomes" id="UP001500620">
    <property type="component" value="Unassembled WGS sequence"/>
</dbReference>
<protein>
    <submittedName>
        <fullName evidence="1">Uncharacterized protein</fullName>
    </submittedName>
</protein>
<sequence>MYSSPSAAAAETLRAGTPTSDPKVAMALIRRLGAALLRLFVDLGYQISPVPLPERTD</sequence>
<gene>
    <name evidence="1" type="ORF">GCM10022255_008940</name>
</gene>
<keyword evidence="2" id="KW-1185">Reference proteome</keyword>
<accession>A0ABP8CXT5</accession>
<dbReference type="EMBL" id="BAABAT010000002">
    <property type="protein sequence ID" value="GAA4244731.1"/>
    <property type="molecule type" value="Genomic_DNA"/>
</dbReference>
<evidence type="ECO:0000313" key="2">
    <source>
        <dbReference type="Proteomes" id="UP001500620"/>
    </source>
</evidence>
<organism evidence="1 2">
    <name type="scientific">Dactylosporangium darangshiense</name>
    <dbReference type="NCBI Taxonomy" id="579108"/>
    <lineage>
        <taxon>Bacteria</taxon>
        <taxon>Bacillati</taxon>
        <taxon>Actinomycetota</taxon>
        <taxon>Actinomycetes</taxon>
        <taxon>Micromonosporales</taxon>
        <taxon>Micromonosporaceae</taxon>
        <taxon>Dactylosporangium</taxon>
    </lineage>
</organism>
<proteinExistence type="predicted"/>
<evidence type="ECO:0000313" key="1">
    <source>
        <dbReference type="EMBL" id="GAA4244731.1"/>
    </source>
</evidence>
<reference evidence="2" key="1">
    <citation type="journal article" date="2019" name="Int. J. Syst. Evol. Microbiol.">
        <title>The Global Catalogue of Microorganisms (GCM) 10K type strain sequencing project: providing services to taxonomists for standard genome sequencing and annotation.</title>
        <authorList>
            <consortium name="The Broad Institute Genomics Platform"/>
            <consortium name="The Broad Institute Genome Sequencing Center for Infectious Disease"/>
            <person name="Wu L."/>
            <person name="Ma J."/>
        </authorList>
    </citation>
    <scope>NUCLEOTIDE SEQUENCE [LARGE SCALE GENOMIC DNA]</scope>
    <source>
        <strain evidence="2">JCM 17441</strain>
    </source>
</reference>
<comment type="caution">
    <text evidence="1">The sequence shown here is derived from an EMBL/GenBank/DDBJ whole genome shotgun (WGS) entry which is preliminary data.</text>
</comment>